<proteinExistence type="predicted"/>
<comment type="caution">
    <text evidence="1">The sequence shown here is derived from an EMBL/GenBank/DDBJ whole genome shotgun (WGS) entry which is preliminary data.</text>
</comment>
<name>A0AAD4XXS5_9MAGN</name>
<reference evidence="1" key="1">
    <citation type="submission" date="2022-04" db="EMBL/GenBank/DDBJ databases">
        <title>A functionally conserved STORR gene fusion in Papaver species that diverged 16.8 million years ago.</title>
        <authorList>
            <person name="Catania T."/>
        </authorList>
    </citation>
    <scope>NUCLEOTIDE SEQUENCE</scope>
    <source>
        <strain evidence="1">S-188037</strain>
    </source>
</reference>
<evidence type="ECO:0000313" key="2">
    <source>
        <dbReference type="Proteomes" id="UP001202328"/>
    </source>
</evidence>
<evidence type="ECO:0000313" key="1">
    <source>
        <dbReference type="EMBL" id="KAI3957317.1"/>
    </source>
</evidence>
<protein>
    <submittedName>
        <fullName evidence="1">Uncharacterized protein</fullName>
    </submittedName>
</protein>
<dbReference type="Proteomes" id="UP001202328">
    <property type="component" value="Unassembled WGS sequence"/>
</dbReference>
<sequence length="97" mass="11261">MTGFLRSLKPFTQRKGQARQEAIHMISSEVYLPLNLSMELRNQVQTNRVQYNIRGTFQIRASLRLTHFSYGLNYRCLLEMTGPPTGVLIARSCRTKR</sequence>
<organism evidence="1 2">
    <name type="scientific">Papaver atlanticum</name>
    <dbReference type="NCBI Taxonomy" id="357466"/>
    <lineage>
        <taxon>Eukaryota</taxon>
        <taxon>Viridiplantae</taxon>
        <taxon>Streptophyta</taxon>
        <taxon>Embryophyta</taxon>
        <taxon>Tracheophyta</taxon>
        <taxon>Spermatophyta</taxon>
        <taxon>Magnoliopsida</taxon>
        <taxon>Ranunculales</taxon>
        <taxon>Papaveraceae</taxon>
        <taxon>Papaveroideae</taxon>
        <taxon>Papaver</taxon>
    </lineage>
</organism>
<keyword evidence="2" id="KW-1185">Reference proteome</keyword>
<dbReference type="AlphaFoldDB" id="A0AAD4XXS5"/>
<accession>A0AAD4XXS5</accession>
<gene>
    <name evidence="1" type="ORF">MKW98_003038</name>
</gene>
<dbReference type="EMBL" id="JAJJMB010001336">
    <property type="protein sequence ID" value="KAI3957317.1"/>
    <property type="molecule type" value="Genomic_DNA"/>
</dbReference>